<accession>A0A3P7NS69</accession>
<dbReference type="AlphaFoldDB" id="A0A3P7NS69"/>
<sequence>YEIIRNPDIKNVSVGPPVFYGPEFFNTTWSNSSIGFNLTPSILSQVTKTALHGLTSDLRLPRISLLMDSNSVNLADPFTEKQPFSFLQTTTGRFMVHYTSQYGTANAAISALLLDLPNLIIFHVKEIDKLQELLNVAERMNVLMPPTRWLILNGVSYSLDVKYFNENY</sequence>
<name>A0A3P7NS69_DIBLA</name>
<proteinExistence type="predicted"/>
<gene>
    <name evidence="1" type="ORF">DILT_LOCUS7153</name>
</gene>
<protein>
    <submittedName>
        <fullName evidence="1">Uncharacterized protein</fullName>
    </submittedName>
</protein>
<evidence type="ECO:0000313" key="1">
    <source>
        <dbReference type="EMBL" id="VDN11322.1"/>
    </source>
</evidence>
<evidence type="ECO:0000313" key="2">
    <source>
        <dbReference type="Proteomes" id="UP000281553"/>
    </source>
</evidence>
<feature type="non-terminal residue" evidence="1">
    <location>
        <position position="1"/>
    </location>
</feature>
<reference evidence="1 2" key="1">
    <citation type="submission" date="2018-11" db="EMBL/GenBank/DDBJ databases">
        <authorList>
            <consortium name="Pathogen Informatics"/>
        </authorList>
    </citation>
    <scope>NUCLEOTIDE SEQUENCE [LARGE SCALE GENOMIC DNA]</scope>
</reference>
<dbReference type="Proteomes" id="UP000281553">
    <property type="component" value="Unassembled WGS sequence"/>
</dbReference>
<dbReference type="EMBL" id="UYRU01051204">
    <property type="protein sequence ID" value="VDN11322.1"/>
    <property type="molecule type" value="Genomic_DNA"/>
</dbReference>
<keyword evidence="2" id="KW-1185">Reference proteome</keyword>
<dbReference type="OrthoDB" id="10605441at2759"/>
<organism evidence="1 2">
    <name type="scientific">Dibothriocephalus latus</name>
    <name type="common">Fish tapeworm</name>
    <name type="synonym">Diphyllobothrium latum</name>
    <dbReference type="NCBI Taxonomy" id="60516"/>
    <lineage>
        <taxon>Eukaryota</taxon>
        <taxon>Metazoa</taxon>
        <taxon>Spiralia</taxon>
        <taxon>Lophotrochozoa</taxon>
        <taxon>Platyhelminthes</taxon>
        <taxon>Cestoda</taxon>
        <taxon>Eucestoda</taxon>
        <taxon>Diphyllobothriidea</taxon>
        <taxon>Diphyllobothriidae</taxon>
        <taxon>Dibothriocephalus</taxon>
    </lineage>
</organism>